<evidence type="ECO:0000313" key="3">
    <source>
        <dbReference type="Proteomes" id="UP000070501"/>
    </source>
</evidence>
<reference evidence="3" key="1">
    <citation type="submission" date="2016-02" db="EMBL/GenBank/DDBJ databases">
        <title>Draft genome sequence of Microdochium bolleyi, a fungal endophyte of beachgrass.</title>
        <authorList>
            <consortium name="DOE Joint Genome Institute"/>
            <person name="David A.S."/>
            <person name="May G."/>
            <person name="Haridas S."/>
            <person name="Lim J."/>
            <person name="Wang M."/>
            <person name="Labutti K."/>
            <person name="Lipzen A."/>
            <person name="Barry K."/>
            <person name="Grigoriev I.V."/>
        </authorList>
    </citation>
    <scope>NUCLEOTIDE SEQUENCE [LARGE SCALE GENOMIC DNA]</scope>
    <source>
        <strain evidence="3">J235TASD1</strain>
    </source>
</reference>
<evidence type="ECO:0000313" key="2">
    <source>
        <dbReference type="EMBL" id="KXJ91185.1"/>
    </source>
</evidence>
<name>A0A136J208_9PEZI</name>
<dbReference type="Proteomes" id="UP000070501">
    <property type="component" value="Unassembled WGS sequence"/>
</dbReference>
<dbReference type="InterPro" id="IPR018465">
    <property type="entry name" value="Scm3/HJURP"/>
</dbReference>
<protein>
    <submittedName>
        <fullName evidence="2">Centromere protein Scm3-domain-containing protein</fullName>
    </submittedName>
</protein>
<feature type="non-terminal residue" evidence="2">
    <location>
        <position position="150"/>
    </location>
</feature>
<dbReference type="GO" id="GO:0046982">
    <property type="term" value="F:protein heterodimerization activity"/>
    <property type="evidence" value="ECO:0007669"/>
    <property type="project" value="InterPro"/>
</dbReference>
<sequence>MPPFWSSMEPPLKRPRTGPASHDGDEDHVVEDELSMNPVQFDIEQDPLYELDRGRANAASRLKSRFEDIFAKYEKDFTGIGDEIDFHTGEVVVDNGHIEALLQEDDPGSDSGSESASDETSDDHEGRNGSPTPDGSAFSKLPRDLTSTAS</sequence>
<accession>A0A136J208</accession>
<dbReference type="OrthoDB" id="2420608at2759"/>
<dbReference type="Pfam" id="PF10384">
    <property type="entry name" value="Scm3"/>
    <property type="match status" value="1"/>
</dbReference>
<dbReference type="GO" id="GO:0042393">
    <property type="term" value="F:histone binding"/>
    <property type="evidence" value="ECO:0007669"/>
    <property type="project" value="InterPro"/>
</dbReference>
<feature type="region of interest" description="Disordered" evidence="1">
    <location>
        <begin position="1"/>
        <end position="26"/>
    </location>
</feature>
<gene>
    <name evidence="2" type="ORF">Micbo1qcDRAFT_162801</name>
</gene>
<dbReference type="InParanoid" id="A0A136J208"/>
<dbReference type="PANTHER" id="PTHR15992">
    <property type="entry name" value="HOLLIDAY JUNCTION RECOGNITION PROTEIN"/>
    <property type="match status" value="1"/>
</dbReference>
<dbReference type="AlphaFoldDB" id="A0A136J208"/>
<feature type="region of interest" description="Disordered" evidence="1">
    <location>
        <begin position="102"/>
        <end position="150"/>
    </location>
</feature>
<dbReference type="Gene3D" id="1.10.20.10">
    <property type="entry name" value="Histone, subunit A"/>
    <property type="match status" value="1"/>
</dbReference>
<dbReference type="GO" id="GO:0005634">
    <property type="term" value="C:nucleus"/>
    <property type="evidence" value="ECO:0007669"/>
    <property type="project" value="InterPro"/>
</dbReference>
<dbReference type="EMBL" id="KQ964250">
    <property type="protein sequence ID" value="KXJ91185.1"/>
    <property type="molecule type" value="Genomic_DNA"/>
</dbReference>
<keyword evidence="3" id="KW-1185">Reference proteome</keyword>
<dbReference type="STRING" id="196109.A0A136J208"/>
<proteinExistence type="predicted"/>
<evidence type="ECO:0000256" key="1">
    <source>
        <dbReference type="SAM" id="MobiDB-lite"/>
    </source>
</evidence>
<organism evidence="2 3">
    <name type="scientific">Microdochium bolleyi</name>
    <dbReference type="NCBI Taxonomy" id="196109"/>
    <lineage>
        <taxon>Eukaryota</taxon>
        <taxon>Fungi</taxon>
        <taxon>Dikarya</taxon>
        <taxon>Ascomycota</taxon>
        <taxon>Pezizomycotina</taxon>
        <taxon>Sordariomycetes</taxon>
        <taxon>Xylariomycetidae</taxon>
        <taxon>Xylariales</taxon>
        <taxon>Microdochiaceae</taxon>
        <taxon>Microdochium</taxon>
    </lineage>
</organism>
<dbReference type="PANTHER" id="PTHR15992:SF5">
    <property type="entry name" value="HOLLIDAY JUNCTION RECOGNITION PROTEIN"/>
    <property type="match status" value="1"/>
</dbReference>
<dbReference type="InterPro" id="IPR009072">
    <property type="entry name" value="Histone-fold"/>
</dbReference>